<dbReference type="InterPro" id="IPR010718">
    <property type="entry name" value="DUF1294"/>
</dbReference>
<reference evidence="2 3" key="1">
    <citation type="submission" date="2020-08" db="EMBL/GenBank/DDBJ databases">
        <title>Genomic Encyclopedia of Type Strains, Phase IV (KMG-IV): sequencing the most valuable type-strain genomes for metagenomic binning, comparative biology and taxonomic classification.</title>
        <authorList>
            <person name="Goeker M."/>
        </authorList>
    </citation>
    <scope>NUCLEOTIDE SEQUENCE [LARGE SCALE GENOMIC DNA]</scope>
    <source>
        <strain evidence="2 3">DSM 17507</strain>
    </source>
</reference>
<feature type="transmembrane region" description="Helical" evidence="1">
    <location>
        <begin position="47"/>
        <end position="67"/>
    </location>
</feature>
<dbReference type="Pfam" id="PF06961">
    <property type="entry name" value="DUF1294"/>
    <property type="match status" value="1"/>
</dbReference>
<evidence type="ECO:0000313" key="3">
    <source>
        <dbReference type="Proteomes" id="UP000538566"/>
    </source>
</evidence>
<sequence>MRQALADLPLLTMAGAWLALVNLHTFTAFWFDKRAALRGTWRTPESSLLMGAFLGGTPGAFLARRVFRHKTRKQPFVGQLKTIAFLQIVGLGGALGWYAGGMLQH</sequence>
<organism evidence="2 3">
    <name type="scientific">Novosphingobium taihuense</name>
    <dbReference type="NCBI Taxonomy" id="260085"/>
    <lineage>
        <taxon>Bacteria</taxon>
        <taxon>Pseudomonadati</taxon>
        <taxon>Pseudomonadota</taxon>
        <taxon>Alphaproteobacteria</taxon>
        <taxon>Sphingomonadales</taxon>
        <taxon>Sphingomonadaceae</taxon>
        <taxon>Novosphingobium</taxon>
    </lineage>
</organism>
<keyword evidence="1" id="KW-1133">Transmembrane helix</keyword>
<accession>A0A7W7AD15</accession>
<comment type="caution">
    <text evidence="2">The sequence shown here is derived from an EMBL/GenBank/DDBJ whole genome shotgun (WGS) entry which is preliminary data.</text>
</comment>
<name>A0A7W7AD15_9SPHN</name>
<feature type="transmembrane region" description="Helical" evidence="1">
    <location>
        <begin position="79"/>
        <end position="99"/>
    </location>
</feature>
<dbReference type="EMBL" id="JACHOA010000005">
    <property type="protein sequence ID" value="MBB4614737.1"/>
    <property type="molecule type" value="Genomic_DNA"/>
</dbReference>
<keyword evidence="3" id="KW-1185">Reference proteome</keyword>
<gene>
    <name evidence="2" type="ORF">GGR37_003024</name>
</gene>
<protein>
    <submittedName>
        <fullName evidence="2">Uncharacterized membrane protein YsdA (DUF1294 family)</fullName>
    </submittedName>
</protein>
<dbReference type="Proteomes" id="UP000538566">
    <property type="component" value="Unassembled WGS sequence"/>
</dbReference>
<keyword evidence="1" id="KW-0472">Membrane</keyword>
<proteinExistence type="predicted"/>
<evidence type="ECO:0000313" key="2">
    <source>
        <dbReference type="EMBL" id="MBB4614737.1"/>
    </source>
</evidence>
<evidence type="ECO:0000256" key="1">
    <source>
        <dbReference type="SAM" id="Phobius"/>
    </source>
</evidence>
<dbReference type="RefSeq" id="WP_338112219.1">
    <property type="nucleotide sequence ID" value="NZ_JACHOA010000005.1"/>
</dbReference>
<keyword evidence="1" id="KW-0812">Transmembrane</keyword>
<dbReference type="AlphaFoldDB" id="A0A7W7AD15"/>